<dbReference type="STRING" id="1325734.A0A428QJG3"/>
<dbReference type="InterPro" id="IPR036322">
    <property type="entry name" value="WD40_repeat_dom_sf"/>
</dbReference>
<keyword evidence="5 6" id="KW-0539">Nucleus</keyword>
<dbReference type="EMBL" id="NKCI01000029">
    <property type="protein sequence ID" value="RSL65416.1"/>
    <property type="molecule type" value="Genomic_DNA"/>
</dbReference>
<comment type="function">
    <text evidence="6">Required for the formation of N(7)-methylguanine at position 46 (m7G46) in tRNA. In the complex, it is required to stabilize and induce conformational changes of the catalytic subunit.</text>
</comment>
<dbReference type="PROSITE" id="PS50082">
    <property type="entry name" value="WD_REPEATS_2"/>
    <property type="match status" value="1"/>
</dbReference>
<dbReference type="UniPathway" id="UPA00989"/>
<evidence type="ECO:0000313" key="9">
    <source>
        <dbReference type="EMBL" id="RSL65416.1"/>
    </source>
</evidence>
<keyword evidence="10" id="KW-1185">Reference proteome</keyword>
<dbReference type="InterPro" id="IPR028884">
    <property type="entry name" value="Trm82"/>
</dbReference>
<evidence type="ECO:0000256" key="5">
    <source>
        <dbReference type="ARBA" id="ARBA00023242"/>
    </source>
</evidence>
<dbReference type="OrthoDB" id="339900at2759"/>
<evidence type="ECO:0000256" key="7">
    <source>
        <dbReference type="PROSITE-ProRule" id="PRU00221"/>
    </source>
</evidence>
<dbReference type="GO" id="GO:0106004">
    <property type="term" value="P:tRNA (guanine-N7)-methylation"/>
    <property type="evidence" value="ECO:0007669"/>
    <property type="project" value="UniProtKB-UniRule"/>
</dbReference>
<feature type="region of interest" description="Disordered" evidence="8">
    <location>
        <begin position="53"/>
        <end position="141"/>
    </location>
</feature>
<feature type="compositionally biased region" description="Basic and acidic residues" evidence="8">
    <location>
        <begin position="77"/>
        <end position="105"/>
    </location>
</feature>
<dbReference type="SUPFAM" id="SSF50978">
    <property type="entry name" value="WD40 repeat-like"/>
    <property type="match status" value="1"/>
</dbReference>
<evidence type="ECO:0000256" key="3">
    <source>
        <dbReference type="ARBA" id="ARBA00022694"/>
    </source>
</evidence>
<organism evidence="9 10">
    <name type="scientific">Fusarium duplospermum</name>
    <dbReference type="NCBI Taxonomy" id="1325734"/>
    <lineage>
        <taxon>Eukaryota</taxon>
        <taxon>Fungi</taxon>
        <taxon>Dikarya</taxon>
        <taxon>Ascomycota</taxon>
        <taxon>Pezizomycotina</taxon>
        <taxon>Sordariomycetes</taxon>
        <taxon>Hypocreomycetidae</taxon>
        <taxon>Hypocreales</taxon>
        <taxon>Nectriaceae</taxon>
        <taxon>Fusarium</taxon>
        <taxon>Fusarium solani species complex</taxon>
    </lineage>
</organism>
<evidence type="ECO:0000256" key="2">
    <source>
        <dbReference type="ARBA" id="ARBA00022574"/>
    </source>
</evidence>
<dbReference type="InterPro" id="IPR001680">
    <property type="entry name" value="WD40_rpt"/>
</dbReference>
<keyword evidence="2 6" id="KW-0853">WD repeat</keyword>
<reference evidence="9 10" key="1">
    <citation type="submission" date="2017-06" db="EMBL/GenBank/DDBJ databases">
        <title>Comparative genomic analysis of Ambrosia Fusariam Clade fungi.</title>
        <authorList>
            <person name="Stajich J.E."/>
            <person name="Carrillo J."/>
            <person name="Kijimoto T."/>
            <person name="Eskalen A."/>
            <person name="O'Donnell K."/>
            <person name="Kasson M."/>
        </authorList>
    </citation>
    <scope>NUCLEOTIDE SEQUENCE [LARGE SCALE GENOMIC DNA]</scope>
    <source>
        <strain evidence="9 10">NRRL62584</strain>
    </source>
</reference>
<evidence type="ECO:0000313" key="10">
    <source>
        <dbReference type="Proteomes" id="UP000288168"/>
    </source>
</evidence>
<feature type="compositionally biased region" description="Basic and acidic residues" evidence="8">
    <location>
        <begin position="122"/>
        <end position="133"/>
    </location>
</feature>
<dbReference type="HAMAP" id="MF_03056">
    <property type="entry name" value="TRM82"/>
    <property type="match status" value="1"/>
</dbReference>
<name>A0A428QJG3_9HYPO</name>
<evidence type="ECO:0000256" key="1">
    <source>
        <dbReference type="ARBA" id="ARBA00004123"/>
    </source>
</evidence>
<evidence type="ECO:0000256" key="4">
    <source>
        <dbReference type="ARBA" id="ARBA00022737"/>
    </source>
</evidence>
<keyword evidence="4 6" id="KW-0677">Repeat</keyword>
<feature type="compositionally biased region" description="Basic residues" evidence="8">
    <location>
        <begin position="106"/>
        <end position="121"/>
    </location>
</feature>
<dbReference type="InterPro" id="IPR015943">
    <property type="entry name" value="WD40/YVTN_repeat-like_dom_sf"/>
</dbReference>
<dbReference type="PANTHER" id="PTHR16288">
    <property type="entry name" value="WD40 REPEAT PROTEIN 4"/>
    <property type="match status" value="1"/>
</dbReference>
<dbReference type="Pfam" id="PF00400">
    <property type="entry name" value="WD40"/>
    <property type="match status" value="1"/>
</dbReference>
<sequence>MKIPYNVVHVSGSILFAARGGKIHSFGLDDGAHISTWKHPDVDKVDAAVKAISDEASSEKPVSQDPAVAEGEGSDEPPAKRQKVEDPKDEAVKETEQTEDPDKQASGKKKGGKKSKNRNQPRNKEQNISRVPDRPVVTHLTSTSDGSHVLAITGHDKAVWVFENDGKGNLTQLSKRFVVTGKRHLIHELTSVRTMPKRPSDVAIGPDSQIICADKFGDVYALPLLYDPESQAATSQPSTPGPAKPAYKPSANATTVHSKRNLRALNNQQRQMELATRTKAESESKAESPNFEISLLLGHVSMLTSLAIAESEGRRYIITGDRDEHIRLSRYIPQAYVIEGFCFGHKEFISSMTVPVPRGDVLVSGGGDEDLFVWDWKAGKLLSRKSILSLAQEILPDLTKVAVSNLYTLVFPHEGTNLVYILAICEGIPAIFSWQLTQENTLNHPAVIQVPGNPLDLAVKPASGDESPKIIAALDPSDPTKAKSLAIYSLTMTDEKLATSTTALVSDEDVEAAELYVEEKVVKSLLYNTENLRKQSEQEDEQGEAQGAEVMADAEVAE</sequence>
<dbReference type="PANTHER" id="PTHR16288:SF0">
    <property type="entry name" value="TRNA (GUANINE-N(7)-)-METHYLTRANSFERASE NON-CATALYTIC SUBUNIT WDR4"/>
    <property type="match status" value="1"/>
</dbReference>
<accession>A0A428QJG3</accession>
<feature type="region of interest" description="Disordered" evidence="8">
    <location>
        <begin position="533"/>
        <end position="558"/>
    </location>
</feature>
<feature type="repeat" description="WD" evidence="7">
    <location>
        <begin position="342"/>
        <end position="384"/>
    </location>
</feature>
<comment type="similarity">
    <text evidence="6">Belongs to the WD repeat TRM82 family.</text>
</comment>
<comment type="caution">
    <text evidence="9">The sequence shown here is derived from an EMBL/GenBank/DDBJ whole genome shotgun (WGS) entry which is preliminary data.</text>
</comment>
<dbReference type="SMART" id="SM00320">
    <property type="entry name" value="WD40"/>
    <property type="match status" value="3"/>
</dbReference>
<proteinExistence type="inferred from homology"/>
<comment type="pathway">
    <text evidence="6">tRNA modification; N(7)-methylguanine-tRNA biosynthesis.</text>
</comment>
<dbReference type="GO" id="GO:0043527">
    <property type="term" value="C:tRNA methyltransferase complex"/>
    <property type="evidence" value="ECO:0007669"/>
    <property type="project" value="TreeGrafter"/>
</dbReference>
<keyword evidence="3 6" id="KW-0819">tRNA processing</keyword>
<protein>
    <submittedName>
        <fullName evidence="9">Uncharacterized protein</fullName>
    </submittedName>
</protein>
<evidence type="ECO:0000256" key="6">
    <source>
        <dbReference type="HAMAP-Rule" id="MF_03056"/>
    </source>
</evidence>
<dbReference type="GO" id="GO:0005634">
    <property type="term" value="C:nucleus"/>
    <property type="evidence" value="ECO:0007669"/>
    <property type="project" value="UniProtKB-SubCell"/>
</dbReference>
<gene>
    <name evidence="9" type="ORF">CEP54_004283</name>
</gene>
<dbReference type="GO" id="GO:0005829">
    <property type="term" value="C:cytosol"/>
    <property type="evidence" value="ECO:0007669"/>
    <property type="project" value="TreeGrafter"/>
</dbReference>
<dbReference type="Gene3D" id="2.130.10.10">
    <property type="entry name" value="YVTN repeat-like/Quinoprotein amine dehydrogenase"/>
    <property type="match status" value="1"/>
</dbReference>
<feature type="region of interest" description="Disordered" evidence="8">
    <location>
        <begin position="231"/>
        <end position="255"/>
    </location>
</feature>
<dbReference type="AlphaFoldDB" id="A0A428QJG3"/>
<evidence type="ECO:0000256" key="8">
    <source>
        <dbReference type="SAM" id="MobiDB-lite"/>
    </source>
</evidence>
<dbReference type="Proteomes" id="UP000288168">
    <property type="component" value="Unassembled WGS sequence"/>
</dbReference>
<comment type="subcellular location">
    <subcellularLocation>
        <location evidence="1 6">Nucleus</location>
    </subcellularLocation>
</comment>